<keyword evidence="3" id="KW-1185">Reference proteome</keyword>
<feature type="domain" description="DUF4183" evidence="1">
    <location>
        <begin position="42"/>
        <end position="112"/>
    </location>
</feature>
<gene>
    <name evidence="2" type="ORF">GC096_04800</name>
</gene>
<sequence length="124" mass="14098">MVCEVIHIRKRKCLGTTVRKSKKSKERVRKADYVSKTYFYYAISDGDKRCYSEEDRTKGYGAQSIPDPKAVTFAQVFVNGVLQPSTLYQIEKGSLTLTSKDVPEKGVPIIVQSIRIYKRRSGRG</sequence>
<dbReference type="InterPro" id="IPR025237">
    <property type="entry name" value="DUF4183"/>
</dbReference>
<reference evidence="2 3" key="1">
    <citation type="submission" date="2019-10" db="EMBL/GenBank/DDBJ databases">
        <title>Description of Paenibacillus humi sp. nov.</title>
        <authorList>
            <person name="Carlier A."/>
            <person name="Qi S."/>
        </authorList>
    </citation>
    <scope>NUCLEOTIDE SEQUENCE [LARGE SCALE GENOMIC DNA]</scope>
    <source>
        <strain evidence="2 3">LMG 31461</strain>
    </source>
</reference>
<dbReference type="Proteomes" id="UP000653578">
    <property type="component" value="Unassembled WGS sequence"/>
</dbReference>
<proteinExistence type="predicted"/>
<name>A0ABX1X507_9BACL</name>
<organism evidence="2 3">
    <name type="scientific">Paenibacillus plantarum</name>
    <dbReference type="NCBI Taxonomy" id="2654975"/>
    <lineage>
        <taxon>Bacteria</taxon>
        <taxon>Bacillati</taxon>
        <taxon>Bacillota</taxon>
        <taxon>Bacilli</taxon>
        <taxon>Bacillales</taxon>
        <taxon>Paenibacillaceae</taxon>
        <taxon>Paenibacillus</taxon>
    </lineage>
</organism>
<protein>
    <submittedName>
        <fullName evidence="2">DUF4183 domain-containing protein</fullName>
    </submittedName>
</protein>
<dbReference type="Pfam" id="PF13799">
    <property type="entry name" value="DUF4183"/>
    <property type="match status" value="1"/>
</dbReference>
<evidence type="ECO:0000313" key="2">
    <source>
        <dbReference type="EMBL" id="NOU63362.1"/>
    </source>
</evidence>
<evidence type="ECO:0000259" key="1">
    <source>
        <dbReference type="Pfam" id="PF13799"/>
    </source>
</evidence>
<evidence type="ECO:0000313" key="3">
    <source>
        <dbReference type="Proteomes" id="UP000653578"/>
    </source>
</evidence>
<dbReference type="EMBL" id="WHNY01000016">
    <property type="protein sequence ID" value="NOU63362.1"/>
    <property type="molecule type" value="Genomic_DNA"/>
</dbReference>
<accession>A0ABX1X507</accession>
<comment type="caution">
    <text evidence="2">The sequence shown here is derived from an EMBL/GenBank/DDBJ whole genome shotgun (WGS) entry which is preliminary data.</text>
</comment>